<name>A0A8S4NDE0_OWEFU</name>
<evidence type="ECO:0000313" key="4">
    <source>
        <dbReference type="EMBL" id="CAH1779008.1"/>
    </source>
</evidence>
<dbReference type="Gene3D" id="3.30.460.90">
    <property type="match status" value="1"/>
</dbReference>
<feature type="chain" id="PRO_5035916832" evidence="3">
    <location>
        <begin position="19"/>
        <end position="1003"/>
    </location>
</feature>
<evidence type="ECO:0000256" key="2">
    <source>
        <dbReference type="SAM" id="MobiDB-lite"/>
    </source>
</evidence>
<feature type="signal peptide" evidence="3">
    <location>
        <begin position="1"/>
        <end position="18"/>
    </location>
</feature>
<organism evidence="4 5">
    <name type="scientific">Owenia fusiformis</name>
    <name type="common">Polychaete worm</name>
    <dbReference type="NCBI Taxonomy" id="6347"/>
    <lineage>
        <taxon>Eukaryota</taxon>
        <taxon>Metazoa</taxon>
        <taxon>Spiralia</taxon>
        <taxon>Lophotrochozoa</taxon>
        <taxon>Annelida</taxon>
        <taxon>Polychaeta</taxon>
        <taxon>Sedentaria</taxon>
        <taxon>Canalipalpata</taxon>
        <taxon>Sabellida</taxon>
        <taxon>Oweniida</taxon>
        <taxon>Oweniidae</taxon>
        <taxon>Owenia</taxon>
    </lineage>
</organism>
<sequence length="1003" mass="119004">MMMILVIAILFLITVVLTIIWQVLTQICTYKNYDAEKYKHRDFTENVVEVIPSVANSETCKEKRLTLCAEEIADCIKVNYEDEEVQEHKDFIENVVDVVSETVGWRNPEFKTHPKLPNGSFYQETKVEIPNEFDFLNPLNISTEIRAGVQNTKQVFIDKKKYPRFKNKYDYSDFLSLSSYPQEIVKQGMEELHPYDNILKQLQRAVSEALDMLQGKTRTIGQFEMRRIPNGCENWSYSLENNLISRLLYRGKRFVYKGQCDLKASKREFSDSKNADPRTLGLNEALLDTNTDGPCITLAIGGPLCVTYMDMTLCIEDKQESKQRRNGGKYFVLPRKNLDAWMRTEYKPGNKELDKHHRKILMILKYCLIECKKYQYRSKYNSHVLKTLVLNHRDKCKGRTLLGRCFDDVSQKVFRLGIESDEANSENLIICSKWLKSLPNVGYPGGDVIEQSDDLKPCDILFTLVLYILVEFMKSSPEAVDLLHTREALSICLQLICKYSMQLTDIHITSDSELKYTSNITMTCINDCISQLRDLRHKGNELNILLSSPPFPYEPYWPDPNNPICISLAGDVEIISKDKMLEEWDKWKNLITKNLEYEKQSNTHQGELRRQEEIKLKEEIKVREEMKEEVNRQERIRWEEIRQEVISQEKIIKKNIEYNFIKVDIDIIVRKIMEEYKQVMGNEKDIQEDIRHEIINEMRRQDMIRQEVIRQEKIIQEENIEYNFIKVDIDIIVRKIMEKYKQVMGDEKDIQEVIREKIMKNTRRRTQEEHRNTRHRSIEAYFEERNIIENKRIYEKDIQKDVRHEIIKEMRRQEMIRQEVIRQTKIIKKENIQYSSIKVIDIIAREIMEKYKEVMGDEKDIQKDVRHEIIKGLRRQEMIRQKVALNQKSHEQEKEWLNMETKRKASCYGMKHSNTFYNRETLKRTKSKPLKTDQLKCNISRHHKRKANCKMKLDFNKSDRKMNSTFKLKKKSESRNQAGGKKSGGGRRNIMKANIRRTLHEGM</sequence>
<feature type="coiled-coil region" evidence="1">
    <location>
        <begin position="609"/>
        <end position="636"/>
    </location>
</feature>
<protein>
    <submittedName>
        <fullName evidence="4">Uncharacterized protein</fullName>
    </submittedName>
</protein>
<dbReference type="EMBL" id="CAIIXF020000003">
    <property type="protein sequence ID" value="CAH1779008.1"/>
    <property type="molecule type" value="Genomic_DNA"/>
</dbReference>
<evidence type="ECO:0000313" key="5">
    <source>
        <dbReference type="Proteomes" id="UP000749559"/>
    </source>
</evidence>
<dbReference type="OrthoDB" id="6160741at2759"/>
<gene>
    <name evidence="4" type="ORF">OFUS_LOCUS5859</name>
</gene>
<accession>A0A8S4NDE0</accession>
<reference evidence="4" key="1">
    <citation type="submission" date="2022-03" db="EMBL/GenBank/DDBJ databases">
        <authorList>
            <person name="Martin C."/>
        </authorList>
    </citation>
    <scope>NUCLEOTIDE SEQUENCE</scope>
</reference>
<proteinExistence type="predicted"/>
<comment type="caution">
    <text evidence="4">The sequence shown here is derived from an EMBL/GenBank/DDBJ whole genome shotgun (WGS) entry which is preliminary data.</text>
</comment>
<keyword evidence="1" id="KW-0175">Coiled coil</keyword>
<keyword evidence="5" id="KW-1185">Reference proteome</keyword>
<keyword evidence="3" id="KW-0732">Signal</keyword>
<evidence type="ECO:0000256" key="1">
    <source>
        <dbReference type="SAM" id="Coils"/>
    </source>
</evidence>
<dbReference type="AlphaFoldDB" id="A0A8S4NDE0"/>
<evidence type="ECO:0000256" key="3">
    <source>
        <dbReference type="SAM" id="SignalP"/>
    </source>
</evidence>
<feature type="region of interest" description="Disordered" evidence="2">
    <location>
        <begin position="955"/>
        <end position="1003"/>
    </location>
</feature>
<dbReference type="Proteomes" id="UP000749559">
    <property type="component" value="Unassembled WGS sequence"/>
</dbReference>